<keyword evidence="5" id="KW-0819">tRNA processing</keyword>
<dbReference type="eggNOG" id="COG0802">
    <property type="taxonomic scope" value="Bacteria"/>
</dbReference>
<dbReference type="AlphaFoldDB" id="W0RKX8"/>
<reference evidence="12 13" key="1">
    <citation type="journal article" date="2014" name="Genome Announc.">
        <title>Genome Sequence and Methylome of Soil Bacterium Gemmatirosa kalamazoonensis KBS708T, a Member of the Rarely Cultivated Gemmatimonadetes Phylum.</title>
        <authorList>
            <person name="Debruyn J.M."/>
            <person name="Radosevich M."/>
            <person name="Wommack K.E."/>
            <person name="Polson S.W."/>
            <person name="Hauser L.J."/>
            <person name="Fawaz M.N."/>
            <person name="Korlach J."/>
            <person name="Tsai Y.C."/>
        </authorList>
    </citation>
    <scope>NUCLEOTIDE SEQUENCE [LARGE SCALE GENOMIC DNA]</scope>
    <source>
        <strain evidence="12 13">KBS708</strain>
    </source>
</reference>
<accession>W0RKX8</accession>
<dbReference type="InterPro" id="IPR027417">
    <property type="entry name" value="P-loop_NTPase"/>
</dbReference>
<dbReference type="NCBIfam" id="TIGR00150">
    <property type="entry name" value="T6A_YjeE"/>
    <property type="match status" value="1"/>
</dbReference>
<dbReference type="InParanoid" id="W0RKX8"/>
<protein>
    <recommendedName>
        <fullName evidence="3">tRNA threonylcarbamoyladenosine biosynthesis protein TsaE</fullName>
    </recommendedName>
    <alternativeName>
        <fullName evidence="10">t(6)A37 threonylcarbamoyladenosine biosynthesis protein TsaE</fullName>
    </alternativeName>
</protein>
<dbReference type="SUPFAM" id="SSF52540">
    <property type="entry name" value="P-loop containing nucleoside triphosphate hydrolases"/>
    <property type="match status" value="1"/>
</dbReference>
<evidence type="ECO:0000256" key="4">
    <source>
        <dbReference type="ARBA" id="ARBA00022490"/>
    </source>
</evidence>
<dbReference type="HOGENOM" id="CLU_087829_5_0_0"/>
<evidence type="ECO:0000256" key="7">
    <source>
        <dbReference type="ARBA" id="ARBA00022741"/>
    </source>
</evidence>
<keyword evidence="7" id="KW-0547">Nucleotide-binding</keyword>
<evidence type="ECO:0000256" key="2">
    <source>
        <dbReference type="ARBA" id="ARBA00007599"/>
    </source>
</evidence>
<proteinExistence type="inferred from homology"/>
<dbReference type="GO" id="GO:0005737">
    <property type="term" value="C:cytoplasm"/>
    <property type="evidence" value="ECO:0007669"/>
    <property type="project" value="UniProtKB-SubCell"/>
</dbReference>
<evidence type="ECO:0000256" key="1">
    <source>
        <dbReference type="ARBA" id="ARBA00004496"/>
    </source>
</evidence>
<dbReference type="PANTHER" id="PTHR33540:SF2">
    <property type="entry name" value="TRNA THREONYLCARBAMOYLADENOSINE BIOSYNTHESIS PROTEIN TSAE"/>
    <property type="match status" value="1"/>
</dbReference>
<comment type="subcellular location">
    <subcellularLocation>
        <location evidence="1">Cytoplasm</location>
    </subcellularLocation>
</comment>
<dbReference type="KEGG" id="gba:J421_3560"/>
<dbReference type="OrthoDB" id="9800307at2"/>
<dbReference type="EMBL" id="CP007128">
    <property type="protein sequence ID" value="AHG91097.1"/>
    <property type="molecule type" value="Genomic_DNA"/>
</dbReference>
<evidence type="ECO:0000256" key="6">
    <source>
        <dbReference type="ARBA" id="ARBA00022723"/>
    </source>
</evidence>
<comment type="similarity">
    <text evidence="2">Belongs to the TsaE family.</text>
</comment>
<evidence type="ECO:0000313" key="13">
    <source>
        <dbReference type="Proteomes" id="UP000019151"/>
    </source>
</evidence>
<evidence type="ECO:0000256" key="8">
    <source>
        <dbReference type="ARBA" id="ARBA00022840"/>
    </source>
</evidence>
<dbReference type="Proteomes" id="UP000019151">
    <property type="component" value="Chromosome"/>
</dbReference>
<evidence type="ECO:0000256" key="5">
    <source>
        <dbReference type="ARBA" id="ARBA00022694"/>
    </source>
</evidence>
<evidence type="ECO:0000256" key="3">
    <source>
        <dbReference type="ARBA" id="ARBA00019010"/>
    </source>
</evidence>
<dbReference type="GO" id="GO:0002949">
    <property type="term" value="P:tRNA threonylcarbamoyladenosine modification"/>
    <property type="evidence" value="ECO:0007669"/>
    <property type="project" value="InterPro"/>
</dbReference>
<organism evidence="12 13">
    <name type="scientific">Gemmatirosa kalamazoonensis</name>
    <dbReference type="NCBI Taxonomy" id="861299"/>
    <lineage>
        <taxon>Bacteria</taxon>
        <taxon>Pseudomonadati</taxon>
        <taxon>Gemmatimonadota</taxon>
        <taxon>Gemmatimonadia</taxon>
        <taxon>Gemmatimonadales</taxon>
        <taxon>Gemmatimonadaceae</taxon>
        <taxon>Gemmatirosa</taxon>
    </lineage>
</organism>
<evidence type="ECO:0000256" key="9">
    <source>
        <dbReference type="ARBA" id="ARBA00022842"/>
    </source>
</evidence>
<evidence type="ECO:0000256" key="11">
    <source>
        <dbReference type="SAM" id="MobiDB-lite"/>
    </source>
</evidence>
<dbReference type="Pfam" id="PF02367">
    <property type="entry name" value="TsaE"/>
    <property type="match status" value="1"/>
</dbReference>
<sequence length="159" mass="17349">MTDGHLTSDGHFAKPLPPEATRSRIAVTRDELEAWGTSFGRAARPPLVVTLAGELGAGKTTLAQAICRGFGVTDEVTSPTYALVHEYRAPNGRVYHLDLYRLKHEDELTNLGWDDLLAAEDALVLVEWPERAGSRLPPHVPIDLEYAPGDDGRRVLLAG</sequence>
<evidence type="ECO:0000313" key="12">
    <source>
        <dbReference type="EMBL" id="AHG91097.1"/>
    </source>
</evidence>
<dbReference type="PATRIC" id="fig|861299.3.peg.3613"/>
<dbReference type="Gene3D" id="3.40.50.300">
    <property type="entry name" value="P-loop containing nucleotide triphosphate hydrolases"/>
    <property type="match status" value="1"/>
</dbReference>
<evidence type="ECO:0000256" key="10">
    <source>
        <dbReference type="ARBA" id="ARBA00032441"/>
    </source>
</evidence>
<keyword evidence="9" id="KW-0460">Magnesium</keyword>
<keyword evidence="8" id="KW-0067">ATP-binding</keyword>
<dbReference type="InterPro" id="IPR003442">
    <property type="entry name" value="T6A_TsaE"/>
</dbReference>
<dbReference type="GO" id="GO:0046872">
    <property type="term" value="F:metal ion binding"/>
    <property type="evidence" value="ECO:0007669"/>
    <property type="project" value="UniProtKB-KW"/>
</dbReference>
<feature type="compositionally biased region" description="Basic and acidic residues" evidence="11">
    <location>
        <begin position="1"/>
        <end position="12"/>
    </location>
</feature>
<dbReference type="RefSeq" id="WP_025412554.1">
    <property type="nucleotide sequence ID" value="NZ_CP007128.1"/>
</dbReference>
<name>W0RKX8_9BACT</name>
<dbReference type="PANTHER" id="PTHR33540">
    <property type="entry name" value="TRNA THREONYLCARBAMOYLADENOSINE BIOSYNTHESIS PROTEIN TSAE"/>
    <property type="match status" value="1"/>
</dbReference>
<gene>
    <name evidence="12" type="ORF">J421_3560</name>
</gene>
<keyword evidence="6" id="KW-0479">Metal-binding</keyword>
<keyword evidence="13" id="KW-1185">Reference proteome</keyword>
<dbReference type="FunCoup" id="W0RKX8">
    <property type="interactions" value="454"/>
</dbReference>
<keyword evidence="4" id="KW-0963">Cytoplasm</keyword>
<feature type="region of interest" description="Disordered" evidence="11">
    <location>
        <begin position="1"/>
        <end position="20"/>
    </location>
</feature>
<dbReference type="STRING" id="861299.J421_3560"/>
<dbReference type="GO" id="GO:0005524">
    <property type="term" value="F:ATP binding"/>
    <property type="evidence" value="ECO:0007669"/>
    <property type="project" value="UniProtKB-KW"/>
</dbReference>